<protein>
    <recommendedName>
        <fullName evidence="1">Fibronectin type-III domain-containing protein</fullName>
    </recommendedName>
</protein>
<sequence length="51" mass="5641">ERSVNVTEAESLQLTVSNLRPEATYSFRVVAYNEQGPGESSEAIRLSTQPE</sequence>
<dbReference type="SUPFAM" id="SSF49265">
    <property type="entry name" value="Fibronectin type III"/>
    <property type="match status" value="1"/>
</dbReference>
<dbReference type="InterPro" id="IPR003961">
    <property type="entry name" value="FN3_dom"/>
</dbReference>
<organism evidence="2 3">
    <name type="scientific">Cirrhinus mrigala</name>
    <name type="common">Mrigala</name>
    <dbReference type="NCBI Taxonomy" id="683832"/>
    <lineage>
        <taxon>Eukaryota</taxon>
        <taxon>Metazoa</taxon>
        <taxon>Chordata</taxon>
        <taxon>Craniata</taxon>
        <taxon>Vertebrata</taxon>
        <taxon>Euteleostomi</taxon>
        <taxon>Actinopterygii</taxon>
        <taxon>Neopterygii</taxon>
        <taxon>Teleostei</taxon>
        <taxon>Ostariophysi</taxon>
        <taxon>Cypriniformes</taxon>
        <taxon>Cyprinidae</taxon>
        <taxon>Labeoninae</taxon>
        <taxon>Labeonini</taxon>
        <taxon>Cirrhinus</taxon>
    </lineage>
</organism>
<name>A0ABD0R9Q6_CIRMR</name>
<feature type="domain" description="Fibronectin type-III" evidence="1">
    <location>
        <begin position="1"/>
        <end position="51"/>
    </location>
</feature>
<feature type="non-terminal residue" evidence="2">
    <location>
        <position position="51"/>
    </location>
</feature>
<feature type="non-terminal residue" evidence="2">
    <location>
        <position position="1"/>
    </location>
</feature>
<dbReference type="EMBL" id="JAMKFB020000005">
    <property type="protein sequence ID" value="KAL0194476.1"/>
    <property type="molecule type" value="Genomic_DNA"/>
</dbReference>
<dbReference type="Proteomes" id="UP001529510">
    <property type="component" value="Unassembled WGS sequence"/>
</dbReference>
<dbReference type="PROSITE" id="PS50853">
    <property type="entry name" value="FN3"/>
    <property type="match status" value="1"/>
</dbReference>
<evidence type="ECO:0000313" key="3">
    <source>
        <dbReference type="Proteomes" id="UP001529510"/>
    </source>
</evidence>
<dbReference type="CDD" id="cd00063">
    <property type="entry name" value="FN3"/>
    <property type="match status" value="1"/>
</dbReference>
<dbReference type="Gene3D" id="2.60.40.10">
    <property type="entry name" value="Immunoglobulins"/>
    <property type="match status" value="1"/>
</dbReference>
<dbReference type="InterPro" id="IPR036116">
    <property type="entry name" value="FN3_sf"/>
</dbReference>
<comment type="caution">
    <text evidence="2">The sequence shown here is derived from an EMBL/GenBank/DDBJ whole genome shotgun (WGS) entry which is preliminary data.</text>
</comment>
<evidence type="ECO:0000259" key="1">
    <source>
        <dbReference type="PROSITE" id="PS50853"/>
    </source>
</evidence>
<keyword evidence="3" id="KW-1185">Reference proteome</keyword>
<proteinExistence type="predicted"/>
<dbReference type="InterPro" id="IPR013783">
    <property type="entry name" value="Ig-like_fold"/>
</dbReference>
<accession>A0ABD0R9Q6</accession>
<evidence type="ECO:0000313" key="2">
    <source>
        <dbReference type="EMBL" id="KAL0194476.1"/>
    </source>
</evidence>
<reference evidence="2 3" key="1">
    <citation type="submission" date="2024-05" db="EMBL/GenBank/DDBJ databases">
        <title>Genome sequencing and assembly of Indian major carp, Cirrhinus mrigala (Hamilton, 1822).</title>
        <authorList>
            <person name="Mohindra V."/>
            <person name="Chowdhury L.M."/>
            <person name="Lal K."/>
            <person name="Jena J.K."/>
        </authorList>
    </citation>
    <scope>NUCLEOTIDE SEQUENCE [LARGE SCALE GENOMIC DNA]</scope>
    <source>
        <strain evidence="2">CM1030</strain>
        <tissue evidence="2">Blood</tissue>
    </source>
</reference>
<dbReference type="AlphaFoldDB" id="A0ABD0R9Q6"/>
<dbReference type="Pfam" id="PF00041">
    <property type="entry name" value="fn3"/>
    <property type="match status" value="1"/>
</dbReference>
<gene>
    <name evidence="2" type="ORF">M9458_012772</name>
</gene>